<dbReference type="InterPro" id="IPR016160">
    <property type="entry name" value="Ald_DH_CS_CYS"/>
</dbReference>
<dbReference type="GO" id="GO:0036243">
    <property type="term" value="F:succinate-semialdehyde dehydrogenase (NADP+) activity"/>
    <property type="evidence" value="ECO:0007669"/>
    <property type="project" value="UniProtKB-EC"/>
</dbReference>
<evidence type="ECO:0000256" key="6">
    <source>
        <dbReference type="RuleBase" id="RU003345"/>
    </source>
</evidence>
<evidence type="ECO:0000256" key="4">
    <source>
        <dbReference type="ARBA" id="ARBA00039663"/>
    </source>
</evidence>
<proteinExistence type="inferred from homology"/>
<dbReference type="InterPro" id="IPR016163">
    <property type="entry name" value="Ald_DH_C"/>
</dbReference>
<reference evidence="7 8" key="1">
    <citation type="submission" date="2020-12" db="EMBL/GenBank/DDBJ databases">
        <title>Complete genome sequence of Mycobacterium heckeshornense JCM 15655T, closely related to a pathogenic non-tuberculous mycobacterial species Mycobacterium xenopi.</title>
        <authorList>
            <person name="Yoshida M."/>
            <person name="Fukano H."/>
            <person name="Asakura T."/>
            <person name="Suzuki M."/>
            <person name="Hoshino Y."/>
        </authorList>
    </citation>
    <scope>NUCLEOTIDE SEQUENCE [LARGE SCALE GENOMIC DNA]</scope>
    <source>
        <strain evidence="7 8">JCM 15655</strain>
    </source>
</reference>
<comment type="catalytic activity">
    <reaction evidence="5">
        <text>succinate semialdehyde + NADP(+) + H2O = succinate + NADPH + 2 H(+)</text>
        <dbReference type="Rhea" id="RHEA:13213"/>
        <dbReference type="ChEBI" id="CHEBI:15377"/>
        <dbReference type="ChEBI" id="CHEBI:15378"/>
        <dbReference type="ChEBI" id="CHEBI:30031"/>
        <dbReference type="ChEBI" id="CHEBI:57706"/>
        <dbReference type="ChEBI" id="CHEBI:57783"/>
        <dbReference type="ChEBI" id="CHEBI:58349"/>
        <dbReference type="EC" id="1.2.1.79"/>
    </reaction>
</comment>
<dbReference type="InterPro" id="IPR016161">
    <property type="entry name" value="Ald_DH/histidinol_DH"/>
</dbReference>
<evidence type="ECO:0000256" key="5">
    <source>
        <dbReference type="ARBA" id="ARBA00048559"/>
    </source>
</evidence>
<evidence type="ECO:0000256" key="2">
    <source>
        <dbReference type="ARBA" id="ARBA00023002"/>
    </source>
</evidence>
<dbReference type="InterPro" id="IPR029510">
    <property type="entry name" value="Ald_DH_CS_GLU"/>
</dbReference>
<comment type="similarity">
    <text evidence="1 6">Belongs to the aldehyde dehydrogenase family.</text>
</comment>
<gene>
    <name evidence="7" type="ORF">MHEC_07280</name>
</gene>
<dbReference type="Gene3D" id="3.40.309.10">
    <property type="entry name" value="Aldehyde Dehydrogenase, Chain A, domain 2"/>
    <property type="match status" value="1"/>
</dbReference>
<dbReference type="FunFam" id="3.40.309.10:FF:000012">
    <property type="entry name" value="Betaine aldehyde dehydrogenase"/>
    <property type="match status" value="1"/>
</dbReference>
<accession>A0A2G8B4R3</accession>
<dbReference type="FunFam" id="3.40.605.10:FF:000007">
    <property type="entry name" value="NAD/NADP-dependent betaine aldehyde dehydrogenase"/>
    <property type="match status" value="1"/>
</dbReference>
<keyword evidence="2 6" id="KW-0560">Oxidoreductase</keyword>
<evidence type="ECO:0000256" key="3">
    <source>
        <dbReference type="ARBA" id="ARBA00039122"/>
    </source>
</evidence>
<evidence type="ECO:0000256" key="1">
    <source>
        <dbReference type="ARBA" id="ARBA00009986"/>
    </source>
</evidence>
<name>A0A2G8B4R3_9MYCO</name>
<dbReference type="OrthoDB" id="6882680at2"/>
<dbReference type="AlphaFoldDB" id="A0A2G8B4R3"/>
<dbReference type="Pfam" id="PF00171">
    <property type="entry name" value="Aldedh"/>
    <property type="match status" value="1"/>
</dbReference>
<dbReference type="Proteomes" id="UP000595446">
    <property type="component" value="Chromosome"/>
</dbReference>
<dbReference type="PROSITE" id="PS00070">
    <property type="entry name" value="ALDEHYDE_DEHYDR_CYS"/>
    <property type="match status" value="1"/>
</dbReference>
<dbReference type="PROSITE" id="PS00687">
    <property type="entry name" value="ALDEHYDE_DEHYDR_GLU"/>
    <property type="match status" value="1"/>
</dbReference>
<dbReference type="PANTHER" id="PTHR11699">
    <property type="entry name" value="ALDEHYDE DEHYDROGENASE-RELATED"/>
    <property type="match status" value="1"/>
</dbReference>
<evidence type="ECO:0000313" key="7">
    <source>
        <dbReference type="EMBL" id="BCO34295.1"/>
    </source>
</evidence>
<dbReference type="CDD" id="cd07114">
    <property type="entry name" value="ALDH_DhaS"/>
    <property type="match status" value="1"/>
</dbReference>
<dbReference type="Gene3D" id="3.40.605.10">
    <property type="entry name" value="Aldehyde Dehydrogenase, Chain A, domain 1"/>
    <property type="match status" value="1"/>
</dbReference>
<dbReference type="InterPro" id="IPR016162">
    <property type="entry name" value="Ald_DH_N"/>
</dbReference>
<dbReference type="EMBL" id="AP024237">
    <property type="protein sequence ID" value="BCO34295.1"/>
    <property type="molecule type" value="Genomic_DNA"/>
</dbReference>
<protein>
    <recommendedName>
        <fullName evidence="4">Putative succinate-semialdehyde dehydrogenase [NADP(+)] 2</fullName>
        <ecNumber evidence="3">1.2.1.79</ecNumber>
    </recommendedName>
</protein>
<keyword evidence="8" id="KW-1185">Reference proteome</keyword>
<sequence>MTKNALTKMATEQLVEFKLLIGGRRVSAASGATYDSIDPYTGQPWARVPNGDATDVDRAVAAARAALDGQWGRLTATARGKLLWRLGEILAREAESLAELEVRDGGKLMREMVGQMRSLSDYYFYYAGLADKLQGAVVPTDKPNYFVYTRHEPLGVVGAITPWNSPLLLLTWKLAAGLAAGCTFVVKPSDHTPTSTLAFATLFAEAGFPPGVINVVTGWGPETGAALASHPGVDKIAFTGSTATGIEVGKAAIANMTRFTLELGGKSAQVVFDDADLDAAANGVIAGVFAATGQTCLAGSRLLVHERVADALTDKIVARAATIKLGDPKDPTTEMGPVSNASQYEKVLSHFASAREQGATIACGGEPDDKLGGYFVKPTVLTGVSPSMRAVVEEIFGPVLVVMTFTDEDEAVAAANATEFGLAGAVWTKDVHRAHRVAAKLRAGTVWVNAYRVVAPHVPFGGIGFSGIGRENGIEAVKDFTETKAVWVELSGATRDPFTLG</sequence>
<organism evidence="7 8">
    <name type="scientific">Mycobacterium heckeshornense</name>
    <dbReference type="NCBI Taxonomy" id="110505"/>
    <lineage>
        <taxon>Bacteria</taxon>
        <taxon>Bacillati</taxon>
        <taxon>Actinomycetota</taxon>
        <taxon>Actinomycetes</taxon>
        <taxon>Mycobacteriales</taxon>
        <taxon>Mycobacteriaceae</taxon>
        <taxon>Mycobacterium</taxon>
    </lineage>
</organism>
<dbReference type="RefSeq" id="WP_082169506.1">
    <property type="nucleotide sequence ID" value="NZ_AP024237.1"/>
</dbReference>
<dbReference type="EC" id="1.2.1.79" evidence="3"/>
<dbReference type="InterPro" id="IPR015590">
    <property type="entry name" value="Aldehyde_DH_dom"/>
</dbReference>
<evidence type="ECO:0000313" key="8">
    <source>
        <dbReference type="Proteomes" id="UP000595446"/>
    </source>
</evidence>
<dbReference type="SUPFAM" id="SSF53720">
    <property type="entry name" value="ALDH-like"/>
    <property type="match status" value="1"/>
</dbReference>